<keyword evidence="2 7" id="KW-0812">Transmembrane</keyword>
<accession>A0A9R0JQQ7</accession>
<dbReference type="RefSeq" id="XP_021843128.1">
    <property type="nucleotide sequence ID" value="XM_021987436.2"/>
</dbReference>
<dbReference type="InterPro" id="IPR009606">
    <property type="entry name" value="DEAL/Modifying_wall_lignin1/2"/>
</dbReference>
<sequence length="201" mass="21381">MARKNGVLMPILAVVLGILAVALSFTAYSKRIKAGDVGPVVNGDCIYPSSAACALGIIAALFLLAEQIVISCGINCFCCCGGRFSSTCSAVTSLILFVLSWITFKIAFVGLLYTSILNNRSYLSKTNPGSNGDICRVGRENLFLGAAIWCIISIVLGLISYALWAHSVANNINNDNYATNNYGQGVAMGQPAHTQLPKDRY</sequence>
<dbReference type="OrthoDB" id="678343at2759"/>
<feature type="transmembrane region" description="Helical" evidence="7">
    <location>
        <begin position="142"/>
        <end position="164"/>
    </location>
</feature>
<evidence type="ECO:0000313" key="9">
    <source>
        <dbReference type="RefSeq" id="XP_021843128.1"/>
    </source>
</evidence>
<evidence type="ECO:0000256" key="2">
    <source>
        <dbReference type="ARBA" id="ARBA00022692"/>
    </source>
</evidence>
<evidence type="ECO:0008006" key="10">
    <source>
        <dbReference type="Google" id="ProtNLM"/>
    </source>
</evidence>
<evidence type="ECO:0000256" key="1">
    <source>
        <dbReference type="ARBA" id="ARBA00004127"/>
    </source>
</evidence>
<dbReference type="Proteomes" id="UP000813463">
    <property type="component" value="Chromosome 3"/>
</dbReference>
<dbReference type="GO" id="GO:0012505">
    <property type="term" value="C:endomembrane system"/>
    <property type="evidence" value="ECO:0007669"/>
    <property type="project" value="UniProtKB-SubCell"/>
</dbReference>
<evidence type="ECO:0000256" key="6">
    <source>
        <dbReference type="ARBA" id="ARBA00029467"/>
    </source>
</evidence>
<reference evidence="9" key="2">
    <citation type="submission" date="2025-08" db="UniProtKB">
        <authorList>
            <consortium name="RefSeq"/>
        </authorList>
    </citation>
    <scope>IDENTIFICATION</scope>
    <source>
        <tissue evidence="9">Leaf</tissue>
    </source>
</reference>
<feature type="transmembrane region" description="Helical" evidence="7">
    <location>
        <begin position="94"/>
        <end position="116"/>
    </location>
</feature>
<evidence type="ECO:0000256" key="3">
    <source>
        <dbReference type="ARBA" id="ARBA00022729"/>
    </source>
</evidence>
<keyword evidence="8" id="KW-1185">Reference proteome</keyword>
<evidence type="ECO:0000313" key="8">
    <source>
        <dbReference type="Proteomes" id="UP000813463"/>
    </source>
</evidence>
<comment type="similarity">
    <text evidence="6">Belongs to the DESIGUAL family.</text>
</comment>
<organism evidence="8 9">
    <name type="scientific">Spinacia oleracea</name>
    <name type="common">Spinach</name>
    <dbReference type="NCBI Taxonomy" id="3562"/>
    <lineage>
        <taxon>Eukaryota</taxon>
        <taxon>Viridiplantae</taxon>
        <taxon>Streptophyta</taxon>
        <taxon>Embryophyta</taxon>
        <taxon>Tracheophyta</taxon>
        <taxon>Spermatophyta</taxon>
        <taxon>Magnoliopsida</taxon>
        <taxon>eudicotyledons</taxon>
        <taxon>Gunneridae</taxon>
        <taxon>Pentapetalae</taxon>
        <taxon>Caryophyllales</taxon>
        <taxon>Chenopodiaceae</taxon>
        <taxon>Chenopodioideae</taxon>
        <taxon>Anserineae</taxon>
        <taxon>Spinacia</taxon>
    </lineage>
</organism>
<dbReference type="GeneID" id="110783133"/>
<evidence type="ECO:0000256" key="7">
    <source>
        <dbReference type="SAM" id="Phobius"/>
    </source>
</evidence>
<dbReference type="Pfam" id="PF06749">
    <property type="entry name" value="DUF1218"/>
    <property type="match status" value="1"/>
</dbReference>
<dbReference type="AlphaFoldDB" id="A0A9R0JQQ7"/>
<name>A0A9R0JQQ7_SPIOL</name>
<feature type="transmembrane region" description="Helical" evidence="7">
    <location>
        <begin position="7"/>
        <end position="26"/>
    </location>
</feature>
<dbReference type="InterPro" id="IPR052222">
    <property type="entry name" value="DESIGUAL"/>
</dbReference>
<protein>
    <recommendedName>
        <fullName evidence="10">Fiber protein Fb34</fullName>
    </recommendedName>
</protein>
<evidence type="ECO:0000256" key="5">
    <source>
        <dbReference type="ARBA" id="ARBA00023136"/>
    </source>
</evidence>
<dbReference type="PANTHER" id="PTHR31769">
    <property type="entry name" value="OS07G0462200 PROTEIN-RELATED"/>
    <property type="match status" value="1"/>
</dbReference>
<dbReference type="KEGG" id="soe:110783133"/>
<keyword evidence="5 7" id="KW-0472">Membrane</keyword>
<feature type="transmembrane region" description="Helical" evidence="7">
    <location>
        <begin position="46"/>
        <end position="65"/>
    </location>
</feature>
<keyword evidence="3" id="KW-0732">Signal</keyword>
<reference evidence="8" key="1">
    <citation type="journal article" date="2021" name="Nat. Commun.">
        <title>Genomic analyses provide insights into spinach domestication and the genetic basis of agronomic traits.</title>
        <authorList>
            <person name="Cai X."/>
            <person name="Sun X."/>
            <person name="Xu C."/>
            <person name="Sun H."/>
            <person name="Wang X."/>
            <person name="Ge C."/>
            <person name="Zhang Z."/>
            <person name="Wang Q."/>
            <person name="Fei Z."/>
            <person name="Jiao C."/>
            <person name="Wang Q."/>
        </authorList>
    </citation>
    <scope>NUCLEOTIDE SEQUENCE [LARGE SCALE GENOMIC DNA]</scope>
    <source>
        <strain evidence="8">cv. Varoflay</strain>
    </source>
</reference>
<evidence type="ECO:0000256" key="4">
    <source>
        <dbReference type="ARBA" id="ARBA00022989"/>
    </source>
</evidence>
<keyword evidence="4 7" id="KW-1133">Transmembrane helix</keyword>
<gene>
    <name evidence="9" type="primary">LOC110783133</name>
</gene>
<comment type="subcellular location">
    <subcellularLocation>
        <location evidence="1">Endomembrane system</location>
        <topology evidence="1">Multi-pass membrane protein</topology>
    </subcellularLocation>
</comment>
<proteinExistence type="inferred from homology"/>